<reference evidence="3 5" key="2">
    <citation type="journal article" date="2017" name="Infect. Genet. Evol.">
        <title>The new phylogeny of the genus Mycobacterium: The old and the news.</title>
        <authorList>
            <person name="Tortoli E."/>
            <person name="Fedrizzi T."/>
            <person name="Meehan C.J."/>
            <person name="Trovato A."/>
            <person name="Grottola A."/>
            <person name="Giacobazzi E."/>
            <person name="Serpini G.F."/>
            <person name="Tagliazucchi S."/>
            <person name="Fabio A."/>
            <person name="Bettua C."/>
            <person name="Bertorelli R."/>
            <person name="Frascaro F."/>
            <person name="De Sanctis V."/>
            <person name="Pecorari M."/>
            <person name="Jousson O."/>
            <person name="Segata N."/>
            <person name="Cirillo D.M."/>
        </authorList>
    </citation>
    <scope>NUCLEOTIDE SEQUENCE [LARGE SCALE GENOMIC DNA]</scope>
    <source>
        <strain evidence="3 5">NCTC 12882</strain>
    </source>
</reference>
<dbReference type="InterPro" id="IPR036689">
    <property type="entry name" value="ESAT-6-like_sf"/>
</dbReference>
<dbReference type="Pfam" id="PF06013">
    <property type="entry name" value="WXG100"/>
    <property type="match status" value="1"/>
</dbReference>
<dbReference type="Proteomes" id="UP000193907">
    <property type="component" value="Unassembled WGS sequence"/>
</dbReference>
<keyword evidence="4" id="KW-1185">Reference proteome</keyword>
<evidence type="ECO:0000313" key="4">
    <source>
        <dbReference type="Proteomes" id="UP000193907"/>
    </source>
</evidence>
<comment type="similarity">
    <text evidence="1">Belongs to the WXG100 family.</text>
</comment>
<evidence type="ECO:0000313" key="3">
    <source>
        <dbReference type="EMBL" id="PIB79971.1"/>
    </source>
</evidence>
<sequence length="98" mass="10883">MDPVLSYNFAEIEYSVRQEIQATSARFNASLQELRAQVAPLQELWTREAAAAYRVEQLKWHQAATALNEILTGLGNAVRDGADDVADADHRAAGIWAR</sequence>
<dbReference type="STRING" id="28045.AWB95_08830"/>
<dbReference type="RefSeq" id="WP_062540951.1">
    <property type="nucleotide sequence ID" value="NZ_BBUN01000289.1"/>
</dbReference>
<organism evidence="2 4">
    <name type="scientific">Mycobacterium celatum</name>
    <dbReference type="NCBI Taxonomy" id="28045"/>
    <lineage>
        <taxon>Bacteria</taxon>
        <taxon>Bacillati</taxon>
        <taxon>Actinomycetota</taxon>
        <taxon>Actinomycetes</taxon>
        <taxon>Mycobacteriales</taxon>
        <taxon>Mycobacteriaceae</taxon>
        <taxon>Mycobacterium</taxon>
    </lineage>
</organism>
<name>A0A1X1RSJ2_MYCCE</name>
<dbReference type="SUPFAM" id="SSF140453">
    <property type="entry name" value="EsxAB dimer-like"/>
    <property type="match status" value="1"/>
</dbReference>
<accession>A0A1X1RSJ2</accession>
<dbReference type="Gene3D" id="1.10.287.1060">
    <property type="entry name" value="ESAT-6-like"/>
    <property type="match status" value="1"/>
</dbReference>
<evidence type="ECO:0000313" key="2">
    <source>
        <dbReference type="EMBL" id="ORV14716.1"/>
    </source>
</evidence>
<protein>
    <recommendedName>
        <fullName evidence="1">ESAT-6-like protein</fullName>
    </recommendedName>
</protein>
<evidence type="ECO:0000256" key="1">
    <source>
        <dbReference type="RuleBase" id="RU362001"/>
    </source>
</evidence>
<reference evidence="2 4" key="1">
    <citation type="submission" date="2016-01" db="EMBL/GenBank/DDBJ databases">
        <title>The new phylogeny of the genus Mycobacterium.</title>
        <authorList>
            <person name="Tarcisio F."/>
            <person name="Conor M."/>
            <person name="Antonella G."/>
            <person name="Elisabetta G."/>
            <person name="Giulia F.S."/>
            <person name="Sara T."/>
            <person name="Anna F."/>
            <person name="Clotilde B."/>
            <person name="Roberto B."/>
            <person name="Veronica D.S."/>
            <person name="Fabio R."/>
            <person name="Monica P."/>
            <person name="Olivier J."/>
            <person name="Enrico T."/>
            <person name="Nicola S."/>
        </authorList>
    </citation>
    <scope>NUCLEOTIDE SEQUENCE [LARGE SCALE GENOMIC DNA]</scope>
    <source>
        <strain evidence="2 4">DSM 44243</strain>
    </source>
</reference>
<dbReference type="EMBL" id="PDKV01000004">
    <property type="protein sequence ID" value="PIB79971.1"/>
    <property type="molecule type" value="Genomic_DNA"/>
</dbReference>
<dbReference type="OrthoDB" id="3387628at2"/>
<proteinExistence type="inferred from homology"/>
<dbReference type="NCBIfam" id="TIGR03930">
    <property type="entry name" value="WXG100_ESAT6"/>
    <property type="match status" value="1"/>
</dbReference>
<dbReference type="AlphaFoldDB" id="A0A1X1RSJ2"/>
<evidence type="ECO:0000313" key="5">
    <source>
        <dbReference type="Proteomes" id="UP000230971"/>
    </source>
</evidence>
<comment type="caution">
    <text evidence="2">The sequence shown here is derived from an EMBL/GenBank/DDBJ whole genome shotgun (WGS) entry which is preliminary data.</text>
</comment>
<dbReference type="Proteomes" id="UP000230971">
    <property type="component" value="Unassembled WGS sequence"/>
</dbReference>
<dbReference type="EMBL" id="LQOM01000024">
    <property type="protein sequence ID" value="ORV14716.1"/>
    <property type="molecule type" value="Genomic_DNA"/>
</dbReference>
<gene>
    <name evidence="2" type="ORF">AWB95_08830</name>
    <name evidence="3" type="ORF">CQY23_04865</name>
</gene>
<dbReference type="InterPro" id="IPR010310">
    <property type="entry name" value="T7SS_ESAT-6-like"/>
</dbReference>